<proteinExistence type="predicted"/>
<feature type="transmembrane region" description="Helical" evidence="1">
    <location>
        <begin position="226"/>
        <end position="244"/>
    </location>
</feature>
<protein>
    <submittedName>
        <fullName evidence="2">OLC1v1020808C1</fullName>
    </submittedName>
</protein>
<keyword evidence="1" id="KW-1133">Transmembrane helix</keyword>
<keyword evidence="1" id="KW-0812">Transmembrane</keyword>
<sequence>MAQHSPLYVMGLRTKRQRVHAGRSCIPTGKSLNYHHQPCLRNGNGCSLRVLKSKAREVLVGCNAHRMGGGDDNRALETVLKLYSAIKNKSFTQLSDVIGEECLCICNFASSLQPFHGKEQVLAFFSSLMKILGNNIEFVVQPTFHDGMNVGISWKLEWSKNHVPLGKGFSFCMCHIYQGKVVIQNVDMFLEPILHIEPFRLQAVTFLTNAMDHICSRAVFKGKAKGLMKILLFLILMAAIFVFAS</sequence>
<evidence type="ECO:0000256" key="1">
    <source>
        <dbReference type="SAM" id="Phobius"/>
    </source>
</evidence>
<organism evidence="2 3">
    <name type="scientific">Oldenlandia corymbosa var. corymbosa</name>
    <dbReference type="NCBI Taxonomy" id="529605"/>
    <lineage>
        <taxon>Eukaryota</taxon>
        <taxon>Viridiplantae</taxon>
        <taxon>Streptophyta</taxon>
        <taxon>Embryophyta</taxon>
        <taxon>Tracheophyta</taxon>
        <taxon>Spermatophyta</taxon>
        <taxon>Magnoliopsida</taxon>
        <taxon>eudicotyledons</taxon>
        <taxon>Gunneridae</taxon>
        <taxon>Pentapetalae</taxon>
        <taxon>asterids</taxon>
        <taxon>lamiids</taxon>
        <taxon>Gentianales</taxon>
        <taxon>Rubiaceae</taxon>
        <taxon>Rubioideae</taxon>
        <taxon>Spermacoceae</taxon>
        <taxon>Hedyotis-Oldenlandia complex</taxon>
        <taxon>Oldenlandia</taxon>
    </lineage>
</organism>
<dbReference type="SUPFAM" id="SSF54427">
    <property type="entry name" value="NTF2-like"/>
    <property type="match status" value="1"/>
</dbReference>
<reference evidence="2" key="1">
    <citation type="submission" date="2023-03" db="EMBL/GenBank/DDBJ databases">
        <authorList>
            <person name="Julca I."/>
        </authorList>
    </citation>
    <scope>NUCLEOTIDE SEQUENCE</scope>
</reference>
<name>A0AAV1BUL0_OLDCO</name>
<dbReference type="PANTHER" id="PTHR33698:SF6">
    <property type="entry name" value="TRANSMEMBRANE PROTEIN"/>
    <property type="match status" value="1"/>
</dbReference>
<dbReference type="PANTHER" id="PTHR33698">
    <property type="entry name" value="NUCLEAR TRANSPORT FACTOR 2 (NTF2)-LIKE PROTEIN"/>
    <property type="match status" value="1"/>
</dbReference>
<dbReference type="EMBL" id="CATKSE010000001">
    <property type="protein sequence ID" value="CAI9086885.1"/>
    <property type="molecule type" value="Genomic_DNA"/>
</dbReference>
<dbReference type="Gene3D" id="3.10.450.50">
    <property type="match status" value="1"/>
</dbReference>
<evidence type="ECO:0000313" key="2">
    <source>
        <dbReference type="EMBL" id="CAI9086885.1"/>
    </source>
</evidence>
<gene>
    <name evidence="2" type="ORF">OLC1_LOCUS24860</name>
</gene>
<comment type="caution">
    <text evidence="2">The sequence shown here is derived from an EMBL/GenBank/DDBJ whole genome shotgun (WGS) entry which is preliminary data.</text>
</comment>
<keyword evidence="1" id="KW-0472">Membrane</keyword>
<dbReference type="Proteomes" id="UP001161247">
    <property type="component" value="Unassembled WGS sequence"/>
</dbReference>
<keyword evidence="3" id="KW-1185">Reference proteome</keyword>
<dbReference type="InterPro" id="IPR032710">
    <property type="entry name" value="NTF2-like_dom_sf"/>
</dbReference>
<accession>A0AAV1BUL0</accession>
<evidence type="ECO:0000313" key="3">
    <source>
        <dbReference type="Proteomes" id="UP001161247"/>
    </source>
</evidence>
<dbReference type="AlphaFoldDB" id="A0AAV1BUL0"/>